<dbReference type="EMBL" id="SJPI01000003">
    <property type="protein sequence ID" value="TWT49208.1"/>
    <property type="molecule type" value="Genomic_DNA"/>
</dbReference>
<dbReference type="Pfam" id="PF07607">
    <property type="entry name" value="DUF1570"/>
    <property type="match status" value="1"/>
</dbReference>
<gene>
    <name evidence="2" type="ORF">Pla22_44000</name>
</gene>
<comment type="caution">
    <text evidence="2">The sequence shown here is derived from an EMBL/GenBank/DDBJ whole genome shotgun (WGS) entry which is preliminary data.</text>
</comment>
<sequence length="361" mass="41210">MNVFRLTILIATLAIGIAHDCASTNGQAPAFVEFLDSGRITRGLKLLDVPGETLILGRDGAMHSINSRDPRHQIQVLNEPYSPIPVPELRNQLRDEYGRGFEVHSTKNFLIVQPEGRGDQWPKLFEESHRSFCDYVSKRGVKIREGRFPMVAVVMPDEQAMYREFKKWDINMSRVAGVYSGKNNRVITHDGGSSDFVKATVRHEAAHQSAFNSGVHSRLCDTPKWISEGLGQMFEPAGMTNRRRGAQTSDRINLDSLTFLKRTYPHRNDEDFAADVMQLFSDDTMFEHPKRVSNAYAVSWAVMFYLAEREPQNFARIINVTSSRQPFTDYPRTQRLRDVEEAVDSNILELSKRVSWFVHSL</sequence>
<keyword evidence="3" id="KW-1185">Reference proteome</keyword>
<protein>
    <recommendedName>
        <fullName evidence="1">DUF1570 domain-containing protein</fullName>
    </recommendedName>
</protein>
<dbReference type="Proteomes" id="UP000316598">
    <property type="component" value="Unassembled WGS sequence"/>
</dbReference>
<dbReference type="RefSeq" id="WP_165440775.1">
    <property type="nucleotide sequence ID" value="NZ_SJPI01000003.1"/>
</dbReference>
<dbReference type="AlphaFoldDB" id="A0A5C5WEF7"/>
<reference evidence="2 3" key="1">
    <citation type="submission" date="2019-02" db="EMBL/GenBank/DDBJ databases">
        <title>Deep-cultivation of Planctomycetes and their phenomic and genomic characterization uncovers novel biology.</title>
        <authorList>
            <person name="Wiegand S."/>
            <person name="Jogler M."/>
            <person name="Boedeker C."/>
            <person name="Pinto D."/>
            <person name="Vollmers J."/>
            <person name="Rivas-Marin E."/>
            <person name="Kohn T."/>
            <person name="Peeters S.H."/>
            <person name="Heuer A."/>
            <person name="Rast P."/>
            <person name="Oberbeckmann S."/>
            <person name="Bunk B."/>
            <person name="Jeske O."/>
            <person name="Meyerdierks A."/>
            <person name="Storesund J.E."/>
            <person name="Kallscheuer N."/>
            <person name="Luecker S."/>
            <person name="Lage O.M."/>
            <person name="Pohl T."/>
            <person name="Merkel B.J."/>
            <person name="Hornburger P."/>
            <person name="Mueller R.-W."/>
            <person name="Bruemmer F."/>
            <person name="Labrenz M."/>
            <person name="Spormann A.M."/>
            <person name="Op Den Camp H."/>
            <person name="Overmann J."/>
            <person name="Amann R."/>
            <person name="Jetten M.S.M."/>
            <person name="Mascher T."/>
            <person name="Medema M.H."/>
            <person name="Devos D.P."/>
            <person name="Kaster A.-K."/>
            <person name="Ovreas L."/>
            <person name="Rohde M."/>
            <person name="Galperin M.Y."/>
            <person name="Jogler C."/>
        </authorList>
    </citation>
    <scope>NUCLEOTIDE SEQUENCE [LARGE SCALE GENOMIC DNA]</scope>
    <source>
        <strain evidence="2 3">Pla22</strain>
    </source>
</reference>
<evidence type="ECO:0000313" key="2">
    <source>
        <dbReference type="EMBL" id="TWT49208.1"/>
    </source>
</evidence>
<dbReference type="InterPro" id="IPR011464">
    <property type="entry name" value="DUF1570"/>
</dbReference>
<accession>A0A5C5WEF7</accession>
<evidence type="ECO:0000259" key="1">
    <source>
        <dbReference type="Pfam" id="PF07607"/>
    </source>
</evidence>
<feature type="domain" description="DUF1570" evidence="1">
    <location>
        <begin position="199"/>
        <end position="327"/>
    </location>
</feature>
<name>A0A5C5WEF7_9BACT</name>
<evidence type="ECO:0000313" key="3">
    <source>
        <dbReference type="Proteomes" id="UP000316598"/>
    </source>
</evidence>
<proteinExistence type="predicted"/>
<organism evidence="2 3">
    <name type="scientific">Rubripirellula amarantea</name>
    <dbReference type="NCBI Taxonomy" id="2527999"/>
    <lineage>
        <taxon>Bacteria</taxon>
        <taxon>Pseudomonadati</taxon>
        <taxon>Planctomycetota</taxon>
        <taxon>Planctomycetia</taxon>
        <taxon>Pirellulales</taxon>
        <taxon>Pirellulaceae</taxon>
        <taxon>Rubripirellula</taxon>
    </lineage>
</organism>